<sequence length="472" mass="52421">MGPGSDVISSSFTANAINTFRHSVDKVTTFMQSGYCVNEDEITSLPGLSDPIKFKQYSGYLNASKGRHHFYWFTESESDPQNAPVVLWLSGGPGCSSICGAFIENGPFRANDDGKTLSLNNFAGNKAVNMVYMESPVSTGFSYEENTLKPHNNDTTAANDNYLALESFFAKYPHLKKNPFYITGESYAEVYIPMLALEIFKRKSTINLKGISVGNGLGDDRYYQSQADFFLAHGLVTTDWYDKKISACCESQPGIQHECDFNRAPNKTKCESVPNAKILLRNPYNIYSDCTVDTSVRSVFDRHYRPHFEMRGIDIVVKCPVNGHTPYLNVASVQQALHVRDAPVKWGCCDGLYDRPQDQPPPSQVGHILELILEYKLGRIVVYNGDLDSLGDVVTGQRFVDGVAALTDSKKLGTYHEWTEDGRLDGRIGGYAQHYENGLSFVLVRHAGHMVPGDQPEAALQVLKELTGITKL</sequence>
<dbReference type="EMBL" id="OC859739">
    <property type="protein sequence ID" value="CAD7627895.1"/>
    <property type="molecule type" value="Genomic_DNA"/>
</dbReference>
<dbReference type="Proteomes" id="UP000759131">
    <property type="component" value="Unassembled WGS sequence"/>
</dbReference>
<dbReference type="SUPFAM" id="SSF53474">
    <property type="entry name" value="alpha/beta-Hydrolases"/>
    <property type="match status" value="1"/>
</dbReference>
<evidence type="ECO:0000313" key="2">
    <source>
        <dbReference type="EMBL" id="CAD7627895.1"/>
    </source>
</evidence>
<gene>
    <name evidence="2" type="ORF">OSB1V03_LOCUS8320</name>
</gene>
<protein>
    <recommendedName>
        <fullName evidence="4">Carboxypeptidase</fullName>
    </recommendedName>
</protein>
<comment type="similarity">
    <text evidence="1">Belongs to the peptidase S10 family.</text>
</comment>
<dbReference type="Pfam" id="PF00450">
    <property type="entry name" value="Peptidase_S10"/>
    <property type="match status" value="1"/>
</dbReference>
<dbReference type="Gene3D" id="3.40.50.1820">
    <property type="entry name" value="alpha/beta hydrolase"/>
    <property type="match status" value="1"/>
</dbReference>
<evidence type="ECO:0008006" key="4">
    <source>
        <dbReference type="Google" id="ProtNLM"/>
    </source>
</evidence>
<dbReference type="PANTHER" id="PTHR11802:SF201">
    <property type="entry name" value="CARBOXYPEPTIDASE"/>
    <property type="match status" value="1"/>
</dbReference>
<evidence type="ECO:0000313" key="3">
    <source>
        <dbReference type="Proteomes" id="UP000759131"/>
    </source>
</evidence>
<organism evidence="2">
    <name type="scientific">Medioppia subpectinata</name>
    <dbReference type="NCBI Taxonomy" id="1979941"/>
    <lineage>
        <taxon>Eukaryota</taxon>
        <taxon>Metazoa</taxon>
        <taxon>Ecdysozoa</taxon>
        <taxon>Arthropoda</taxon>
        <taxon>Chelicerata</taxon>
        <taxon>Arachnida</taxon>
        <taxon>Acari</taxon>
        <taxon>Acariformes</taxon>
        <taxon>Sarcoptiformes</taxon>
        <taxon>Oribatida</taxon>
        <taxon>Brachypylina</taxon>
        <taxon>Oppioidea</taxon>
        <taxon>Oppiidae</taxon>
        <taxon>Medioppia</taxon>
    </lineage>
</organism>
<dbReference type="GO" id="GO:0006508">
    <property type="term" value="P:proteolysis"/>
    <property type="evidence" value="ECO:0007669"/>
    <property type="project" value="InterPro"/>
</dbReference>
<dbReference type="AlphaFoldDB" id="A0A7R9KR85"/>
<dbReference type="EMBL" id="CAJPIZ010005164">
    <property type="protein sequence ID" value="CAG2108325.1"/>
    <property type="molecule type" value="Genomic_DNA"/>
</dbReference>
<reference evidence="2" key="1">
    <citation type="submission" date="2020-11" db="EMBL/GenBank/DDBJ databases">
        <authorList>
            <person name="Tran Van P."/>
        </authorList>
    </citation>
    <scope>NUCLEOTIDE SEQUENCE</scope>
</reference>
<dbReference type="PRINTS" id="PR00724">
    <property type="entry name" value="CRBOXYPTASEC"/>
</dbReference>
<dbReference type="InterPro" id="IPR001563">
    <property type="entry name" value="Peptidase_S10"/>
</dbReference>
<evidence type="ECO:0000256" key="1">
    <source>
        <dbReference type="ARBA" id="ARBA00009431"/>
    </source>
</evidence>
<dbReference type="OrthoDB" id="1022205at2759"/>
<keyword evidence="3" id="KW-1185">Reference proteome</keyword>
<accession>A0A7R9KR85</accession>
<dbReference type="GO" id="GO:0004185">
    <property type="term" value="F:serine-type carboxypeptidase activity"/>
    <property type="evidence" value="ECO:0007669"/>
    <property type="project" value="InterPro"/>
</dbReference>
<name>A0A7R9KR85_9ACAR</name>
<proteinExistence type="inferred from homology"/>
<dbReference type="PANTHER" id="PTHR11802">
    <property type="entry name" value="SERINE PROTEASE FAMILY S10 SERINE CARBOXYPEPTIDASE"/>
    <property type="match status" value="1"/>
</dbReference>
<dbReference type="InterPro" id="IPR029058">
    <property type="entry name" value="AB_hydrolase_fold"/>
</dbReference>